<dbReference type="InterPro" id="IPR027065">
    <property type="entry name" value="Lon_Prtase"/>
</dbReference>
<dbReference type="InterPro" id="IPR027417">
    <property type="entry name" value="P-loop_NTPase"/>
</dbReference>
<dbReference type="Pfam" id="PF22667">
    <property type="entry name" value="Lon_lid"/>
    <property type="match status" value="1"/>
</dbReference>
<dbReference type="EC" id="3.4.21.53" evidence="7"/>
<keyword evidence="5 9" id="KW-0067">ATP-binding</keyword>
<dbReference type="Gene3D" id="3.30.230.10">
    <property type="match status" value="1"/>
</dbReference>
<feature type="domain" description="Lon proteolytic" evidence="12">
    <location>
        <begin position="509"/>
        <end position="747"/>
    </location>
</feature>
<evidence type="ECO:0000256" key="4">
    <source>
        <dbReference type="ARBA" id="ARBA00022825"/>
    </source>
</evidence>
<dbReference type="Gene3D" id="3.40.50.300">
    <property type="entry name" value="P-loop containing nucleotide triphosphate hydrolases"/>
    <property type="match status" value="1"/>
</dbReference>
<dbReference type="GO" id="GO:0030163">
    <property type="term" value="P:protein catabolic process"/>
    <property type="evidence" value="ECO:0007669"/>
    <property type="project" value="InterPro"/>
</dbReference>
<evidence type="ECO:0000256" key="2">
    <source>
        <dbReference type="ARBA" id="ARBA00022741"/>
    </source>
</evidence>
<comment type="caution">
    <text evidence="13">The sequence shown here is derived from an EMBL/GenBank/DDBJ whole genome shotgun (WGS) entry which is preliminary data.</text>
</comment>
<dbReference type="AlphaFoldDB" id="A0AAW1SM24"/>
<dbReference type="PRINTS" id="PR00830">
    <property type="entry name" value="ENDOLAPTASE"/>
</dbReference>
<dbReference type="Pfam" id="PF05362">
    <property type="entry name" value="Lon_C"/>
    <property type="match status" value="2"/>
</dbReference>
<accession>A0AAW1SM24</accession>
<feature type="region of interest" description="Disordered" evidence="11">
    <location>
        <begin position="1"/>
        <end position="27"/>
    </location>
</feature>
<evidence type="ECO:0000313" key="14">
    <source>
        <dbReference type="Proteomes" id="UP001485043"/>
    </source>
</evidence>
<feature type="active site" evidence="8 10">
    <location>
        <position position="652"/>
    </location>
</feature>
<keyword evidence="4 10" id="KW-0720">Serine protease</keyword>
<feature type="binding site" evidence="9">
    <location>
        <begin position="186"/>
        <end position="193"/>
    </location>
    <ligand>
        <name>ATP</name>
        <dbReference type="ChEBI" id="CHEBI:30616"/>
    </ligand>
</feature>
<keyword evidence="2 9" id="KW-0547">Nucleotide-binding</keyword>
<dbReference type="InterPro" id="IPR003959">
    <property type="entry name" value="ATPase_AAA_core"/>
</dbReference>
<feature type="region of interest" description="Disordered" evidence="11">
    <location>
        <begin position="574"/>
        <end position="623"/>
    </location>
</feature>
<keyword evidence="1 10" id="KW-0645">Protease</keyword>
<feature type="region of interest" description="Disordered" evidence="11">
    <location>
        <begin position="439"/>
        <end position="460"/>
    </location>
</feature>
<feature type="region of interest" description="Disordered" evidence="11">
    <location>
        <begin position="397"/>
        <end position="425"/>
    </location>
</feature>
<feature type="compositionally biased region" description="Low complexity" evidence="11">
    <location>
        <begin position="600"/>
        <end position="615"/>
    </location>
</feature>
<dbReference type="EMBL" id="JALJOV010001339">
    <property type="protein sequence ID" value="KAK9849504.1"/>
    <property type="molecule type" value="Genomic_DNA"/>
</dbReference>
<organism evidence="13 14">
    <name type="scientific">Apatococcus fuscideae</name>
    <dbReference type="NCBI Taxonomy" id="2026836"/>
    <lineage>
        <taxon>Eukaryota</taxon>
        <taxon>Viridiplantae</taxon>
        <taxon>Chlorophyta</taxon>
        <taxon>core chlorophytes</taxon>
        <taxon>Trebouxiophyceae</taxon>
        <taxon>Chlorellales</taxon>
        <taxon>Chlorellaceae</taxon>
        <taxon>Apatococcus</taxon>
    </lineage>
</organism>
<dbReference type="InterPro" id="IPR008269">
    <property type="entry name" value="Lon_proteolytic"/>
</dbReference>
<dbReference type="GO" id="GO:0016887">
    <property type="term" value="F:ATP hydrolysis activity"/>
    <property type="evidence" value="ECO:0007669"/>
    <property type="project" value="InterPro"/>
</dbReference>
<dbReference type="GO" id="GO:0005524">
    <property type="term" value="F:ATP binding"/>
    <property type="evidence" value="ECO:0007669"/>
    <property type="project" value="UniProtKB-KW"/>
</dbReference>
<reference evidence="13 14" key="1">
    <citation type="journal article" date="2024" name="Nat. Commun.">
        <title>Phylogenomics reveals the evolutionary origins of lichenization in chlorophyte algae.</title>
        <authorList>
            <person name="Puginier C."/>
            <person name="Libourel C."/>
            <person name="Otte J."/>
            <person name="Skaloud P."/>
            <person name="Haon M."/>
            <person name="Grisel S."/>
            <person name="Petersen M."/>
            <person name="Berrin J.G."/>
            <person name="Delaux P.M."/>
            <person name="Dal Grande F."/>
            <person name="Keller J."/>
        </authorList>
    </citation>
    <scope>NUCLEOTIDE SEQUENCE [LARGE SCALE GENOMIC DNA]</scope>
    <source>
        <strain evidence="13 14">SAG 2523</strain>
    </source>
</reference>
<dbReference type="PROSITE" id="PS51786">
    <property type="entry name" value="LON_PROTEOLYTIC"/>
    <property type="match status" value="1"/>
</dbReference>
<dbReference type="GO" id="GO:0004252">
    <property type="term" value="F:serine-type endopeptidase activity"/>
    <property type="evidence" value="ECO:0007669"/>
    <property type="project" value="UniProtKB-UniRule"/>
</dbReference>
<evidence type="ECO:0000256" key="9">
    <source>
        <dbReference type="PIRSR" id="PIRSR001174-2"/>
    </source>
</evidence>
<dbReference type="PIRSF" id="PIRSF001174">
    <property type="entry name" value="Lon_proteas"/>
    <property type="match status" value="1"/>
</dbReference>
<name>A0AAW1SM24_9CHLO</name>
<evidence type="ECO:0000256" key="6">
    <source>
        <dbReference type="ARBA" id="ARBA00050665"/>
    </source>
</evidence>
<dbReference type="InterPro" id="IPR014721">
    <property type="entry name" value="Ribsml_uS5_D2-typ_fold_subgr"/>
</dbReference>
<comment type="catalytic activity">
    <reaction evidence="6">
        <text>Hydrolysis of proteins in presence of ATP.</text>
        <dbReference type="EC" id="3.4.21.53"/>
    </reaction>
</comment>
<dbReference type="Gene3D" id="1.20.5.5270">
    <property type="match status" value="1"/>
</dbReference>
<evidence type="ECO:0000259" key="12">
    <source>
        <dbReference type="PROSITE" id="PS51786"/>
    </source>
</evidence>
<dbReference type="SUPFAM" id="SSF54211">
    <property type="entry name" value="Ribosomal protein S5 domain 2-like"/>
    <property type="match status" value="2"/>
</dbReference>
<gene>
    <name evidence="13" type="ORF">WJX84_010321</name>
</gene>
<dbReference type="Pfam" id="PF00004">
    <property type="entry name" value="AAA"/>
    <property type="match status" value="1"/>
</dbReference>
<dbReference type="InterPro" id="IPR004815">
    <property type="entry name" value="Lon_bac/euk-typ"/>
</dbReference>
<dbReference type="InterPro" id="IPR054594">
    <property type="entry name" value="Lon_lid"/>
</dbReference>
<comment type="similarity">
    <text evidence="10">Belongs to the peptidase S16 family.</text>
</comment>
<dbReference type="SMART" id="SM00382">
    <property type="entry name" value="AAA"/>
    <property type="match status" value="1"/>
</dbReference>
<dbReference type="SUPFAM" id="SSF52540">
    <property type="entry name" value="P-loop containing nucleoside triphosphate hydrolases"/>
    <property type="match status" value="1"/>
</dbReference>
<evidence type="ECO:0000256" key="10">
    <source>
        <dbReference type="PROSITE-ProRule" id="PRU01122"/>
    </source>
</evidence>
<dbReference type="Proteomes" id="UP001485043">
    <property type="component" value="Unassembled WGS sequence"/>
</dbReference>
<proteinExistence type="inferred from homology"/>
<evidence type="ECO:0000256" key="3">
    <source>
        <dbReference type="ARBA" id="ARBA00022801"/>
    </source>
</evidence>
<dbReference type="FunFam" id="3.40.50.300:FF:000021">
    <property type="entry name" value="Lon protease homolog"/>
    <property type="match status" value="1"/>
</dbReference>
<keyword evidence="3 10" id="KW-0378">Hydrolase</keyword>
<evidence type="ECO:0000256" key="1">
    <source>
        <dbReference type="ARBA" id="ARBA00022670"/>
    </source>
</evidence>
<evidence type="ECO:0000256" key="11">
    <source>
        <dbReference type="SAM" id="MobiDB-lite"/>
    </source>
</evidence>
<sequence>MQLQGKPKGGEDNEEEDEAQEVATLLKRIKAAHPHPEILKVATREAKKLQRSNENHPGHAMARAYLETLADLPWNSFAMSRPGASNAALSSCSPKDQLGASSRNDGASQRQCHSPSLVARLDAPLDPALRSTGPFAGSGGSLEAARAMLDDQHHGLDKVKERIIQYLAVRRLRGWDAKAPILCFIGPPGVGKTSLARSIAAVLGRPFHRISLGGVRDEAEIRGHRRTYIGAMPGRIIQGLRRVGVRDPVILLDEVDKMNSDGLRGDPSAALLEVLDPEQNGAFVDTYLGVPFDLSQVIFVATGNRLSEIPAPLLDRLEVISLPGYTQDEKVHIAQKHLIPQLLEEHGLTERHLKFPQAILHHITRGYTREAGVRALNRSLAAISRHTAVDIVAAAESHGAEASNEQPSHGVVHELPTPADHDQHDVELPVDSTASALIEEPVSESEPEQEDQVPAESPGHQADLARAEALRQREWLLRSVTSMMEVDEELVETVLGPPKFTDADAEERIVSPGSAAGLVWTSVGGAVQYVECCCVSRGQAERQGRLMLTGQVGEVLEESARIALSWIRSHASQIQPMPSAADGRPPSDSMAGLPDSVAMGTAGATTGSNAAQSSGPESRAEAISAPGLEACAAQWDVHVHLPAGAVQKDGPSAGITLAAALASLFGERCARADTAMTGELTLRGLVLPVGGIKEKLLAAHQAGIKRVLVPRRTMRDVKADVPASVKEAMQILAVDRLEDVLRLAFDPPMLLQPTARL</sequence>
<dbReference type="InterPro" id="IPR003593">
    <property type="entry name" value="AAA+_ATPase"/>
</dbReference>
<dbReference type="PROSITE" id="PS01046">
    <property type="entry name" value="LON_SER"/>
    <property type="match status" value="1"/>
</dbReference>
<protein>
    <recommendedName>
        <fullName evidence="7">endopeptidase La</fullName>
        <ecNumber evidence="7">3.4.21.53</ecNumber>
    </recommendedName>
</protein>
<dbReference type="InterPro" id="IPR008268">
    <property type="entry name" value="Peptidase_S16_AS"/>
</dbReference>
<dbReference type="NCBIfam" id="TIGR00763">
    <property type="entry name" value="lon"/>
    <property type="match status" value="1"/>
</dbReference>
<keyword evidence="14" id="KW-1185">Reference proteome</keyword>
<feature type="region of interest" description="Disordered" evidence="11">
    <location>
        <begin position="83"/>
        <end position="113"/>
    </location>
</feature>
<evidence type="ECO:0000256" key="5">
    <source>
        <dbReference type="ARBA" id="ARBA00022840"/>
    </source>
</evidence>
<feature type="compositionally biased region" description="Polar residues" evidence="11">
    <location>
        <begin position="87"/>
        <end position="113"/>
    </location>
</feature>
<evidence type="ECO:0000313" key="13">
    <source>
        <dbReference type="EMBL" id="KAK9849504.1"/>
    </source>
</evidence>
<dbReference type="CDD" id="cd19500">
    <property type="entry name" value="RecA-like_Lon"/>
    <property type="match status" value="1"/>
</dbReference>
<dbReference type="GO" id="GO:0004176">
    <property type="term" value="F:ATP-dependent peptidase activity"/>
    <property type="evidence" value="ECO:0007669"/>
    <property type="project" value="UniProtKB-UniRule"/>
</dbReference>
<feature type="active site" evidence="8 10">
    <location>
        <position position="695"/>
    </location>
</feature>
<dbReference type="InterPro" id="IPR020568">
    <property type="entry name" value="Ribosomal_Su5_D2-typ_SF"/>
</dbReference>
<dbReference type="GO" id="GO:0006508">
    <property type="term" value="P:proteolysis"/>
    <property type="evidence" value="ECO:0007669"/>
    <property type="project" value="UniProtKB-KW"/>
</dbReference>
<dbReference type="Gene3D" id="1.10.8.60">
    <property type="match status" value="1"/>
</dbReference>
<evidence type="ECO:0000256" key="8">
    <source>
        <dbReference type="PIRSR" id="PIRSR001174-1"/>
    </source>
</evidence>
<evidence type="ECO:0000256" key="7">
    <source>
        <dbReference type="ARBA" id="ARBA00066743"/>
    </source>
</evidence>
<dbReference type="PANTHER" id="PTHR10046">
    <property type="entry name" value="ATP DEPENDENT LON PROTEASE FAMILY MEMBER"/>
    <property type="match status" value="1"/>
</dbReference>
<feature type="compositionally biased region" description="Acidic residues" evidence="11">
    <location>
        <begin position="441"/>
        <end position="453"/>
    </location>
</feature>